<proteinExistence type="predicted"/>
<dbReference type="EMBL" id="JBHEZX010000002">
    <property type="protein sequence ID" value="MFC1408865.1"/>
    <property type="molecule type" value="Genomic_DNA"/>
</dbReference>
<accession>A0ABV6V560</accession>
<organism evidence="1 2">
    <name type="scientific">Streptacidiphilus alkalitolerans</name>
    <dbReference type="NCBI Taxonomy" id="3342712"/>
    <lineage>
        <taxon>Bacteria</taxon>
        <taxon>Bacillati</taxon>
        <taxon>Actinomycetota</taxon>
        <taxon>Actinomycetes</taxon>
        <taxon>Kitasatosporales</taxon>
        <taxon>Streptomycetaceae</taxon>
        <taxon>Streptacidiphilus</taxon>
    </lineage>
</organism>
<keyword evidence="2" id="KW-1185">Reference proteome</keyword>
<reference evidence="1 2" key="1">
    <citation type="submission" date="2024-09" db="EMBL/GenBank/DDBJ databases">
        <authorList>
            <person name="Lee S.D."/>
        </authorList>
    </citation>
    <scope>NUCLEOTIDE SEQUENCE [LARGE SCALE GENOMIC DNA]</scope>
    <source>
        <strain evidence="1 2">N1-1</strain>
    </source>
</reference>
<evidence type="ECO:0000313" key="1">
    <source>
        <dbReference type="EMBL" id="MFC1408865.1"/>
    </source>
</evidence>
<evidence type="ECO:0000313" key="2">
    <source>
        <dbReference type="Proteomes" id="UP001592582"/>
    </source>
</evidence>
<gene>
    <name evidence="1" type="ORF">ACEZDG_06175</name>
</gene>
<protein>
    <recommendedName>
        <fullName evidence="3">DUF4158 domain-containing protein</fullName>
    </recommendedName>
</protein>
<name>A0ABV6V560_9ACTN</name>
<evidence type="ECO:0008006" key="3">
    <source>
        <dbReference type="Google" id="ProtNLM"/>
    </source>
</evidence>
<dbReference type="RefSeq" id="WP_380503479.1">
    <property type="nucleotide sequence ID" value="NZ_JBHEZX010000002.1"/>
</dbReference>
<comment type="caution">
    <text evidence="1">The sequence shown here is derived from an EMBL/GenBank/DDBJ whole genome shotgun (WGS) entry which is preliminary data.</text>
</comment>
<sequence>MVAFGATEKGRLRNESGANRLGFAMLLKFFEVEARFPESAEDVPAAAHLFVNRV</sequence>
<dbReference type="Proteomes" id="UP001592582">
    <property type="component" value="Unassembled WGS sequence"/>
</dbReference>